<dbReference type="GO" id="GO:0005524">
    <property type="term" value="F:ATP binding"/>
    <property type="evidence" value="ECO:0007669"/>
    <property type="project" value="UniProtKB-KW"/>
</dbReference>
<evidence type="ECO:0000256" key="10">
    <source>
        <dbReference type="ARBA" id="ARBA00023136"/>
    </source>
</evidence>
<dbReference type="PANTHER" id="PTHR24221:SF503">
    <property type="entry name" value="MITOCHONDRIAL POTASSIUM CHANNEL ATP-BINDING SUBUNIT"/>
    <property type="match status" value="1"/>
</dbReference>
<evidence type="ECO:0000256" key="5">
    <source>
        <dbReference type="ARBA" id="ARBA00022737"/>
    </source>
</evidence>
<proteinExistence type="inferred from homology"/>
<dbReference type="AlphaFoldDB" id="A0A5K3F7R6"/>
<comment type="subcellular location">
    <subcellularLocation>
        <location evidence="1">Membrane</location>
        <topology evidence="1">Multi-pass membrane protein</topology>
    </subcellularLocation>
</comment>
<dbReference type="InterPro" id="IPR027417">
    <property type="entry name" value="P-loop_NTPase"/>
</dbReference>
<keyword evidence="4" id="KW-0812">Transmembrane</keyword>
<evidence type="ECO:0000256" key="11">
    <source>
        <dbReference type="ARBA" id="ARBA00023180"/>
    </source>
</evidence>
<dbReference type="WBParaSite" id="MCU_006066-RA">
    <property type="protein sequence ID" value="MCU_006066-RA"/>
    <property type="gene ID" value="MCU_006066"/>
</dbReference>
<feature type="domain" description="ABC transporter" evidence="12">
    <location>
        <begin position="1"/>
        <end position="206"/>
    </location>
</feature>
<dbReference type="InterPro" id="IPR039421">
    <property type="entry name" value="Type_1_exporter"/>
</dbReference>
<keyword evidence="8" id="KW-1278">Translocase</keyword>
<dbReference type="PROSITE" id="PS00211">
    <property type="entry name" value="ABC_TRANSPORTER_1"/>
    <property type="match status" value="1"/>
</dbReference>
<reference evidence="13" key="1">
    <citation type="submission" date="2019-11" db="UniProtKB">
        <authorList>
            <consortium name="WormBaseParasite"/>
        </authorList>
    </citation>
    <scope>IDENTIFICATION</scope>
</reference>
<evidence type="ECO:0000256" key="6">
    <source>
        <dbReference type="ARBA" id="ARBA00022741"/>
    </source>
</evidence>
<dbReference type="PANTHER" id="PTHR24221">
    <property type="entry name" value="ATP-BINDING CASSETTE SUB-FAMILY B"/>
    <property type="match status" value="1"/>
</dbReference>
<evidence type="ECO:0000256" key="9">
    <source>
        <dbReference type="ARBA" id="ARBA00022989"/>
    </source>
</evidence>
<keyword evidence="3" id="KW-0813">Transport</keyword>
<keyword evidence="6" id="KW-0547">Nucleotide-binding</keyword>
<dbReference type="SUPFAM" id="SSF52540">
    <property type="entry name" value="P-loop containing nucleoside triphosphate hydrolases"/>
    <property type="match status" value="1"/>
</dbReference>
<evidence type="ECO:0000259" key="12">
    <source>
        <dbReference type="PROSITE" id="PS50893"/>
    </source>
</evidence>
<name>A0A5K3F7R6_MESCO</name>
<evidence type="ECO:0000313" key="13">
    <source>
        <dbReference type="WBParaSite" id="MCU_006066-RA"/>
    </source>
</evidence>
<evidence type="ECO:0000256" key="3">
    <source>
        <dbReference type="ARBA" id="ARBA00022448"/>
    </source>
</evidence>
<dbReference type="GO" id="GO:0016887">
    <property type="term" value="F:ATP hydrolysis activity"/>
    <property type="evidence" value="ECO:0007669"/>
    <property type="project" value="InterPro"/>
</dbReference>
<keyword evidence="10" id="KW-0472">Membrane</keyword>
<accession>A0A5K3F7R6</accession>
<keyword evidence="11" id="KW-0325">Glycoprotein</keyword>
<sequence length="209" mass="22817">MAIVGPSGSGKSTIAQLIQEHYDPVDGAVYLDGIDIRNLDLGWLRKHVGVVSQEPVLFSGSVEHNIKSGLTNATTKEVVEAAKLANAHEFIKHLPEGYQTWLGEGGASISGGQKQRVAIARALIRQPQILLLDESTSALDSYSERLVLAAMEKVRRGRTIIMIAHRLSTVRNADRIIVIDRGQIKEMGTHEELLLLNGIYAEMLSQSVS</sequence>
<dbReference type="FunFam" id="3.40.50.300:FF:000479">
    <property type="entry name" value="Multidrug resistance protein 1A"/>
    <property type="match status" value="1"/>
</dbReference>
<evidence type="ECO:0000256" key="2">
    <source>
        <dbReference type="ARBA" id="ARBA00007577"/>
    </source>
</evidence>
<evidence type="ECO:0000256" key="7">
    <source>
        <dbReference type="ARBA" id="ARBA00022840"/>
    </source>
</evidence>
<dbReference type="InterPro" id="IPR003439">
    <property type="entry name" value="ABC_transporter-like_ATP-bd"/>
</dbReference>
<keyword evidence="9" id="KW-1133">Transmembrane helix</keyword>
<keyword evidence="5" id="KW-0677">Repeat</keyword>
<comment type="similarity">
    <text evidence="2">Belongs to the ABC transporter superfamily. ABCB family. Multidrug resistance exporter (TC 3.A.1.201) subfamily.</text>
</comment>
<dbReference type="InterPro" id="IPR003593">
    <property type="entry name" value="AAA+_ATPase"/>
</dbReference>
<dbReference type="GO" id="GO:0016020">
    <property type="term" value="C:membrane"/>
    <property type="evidence" value="ECO:0007669"/>
    <property type="project" value="UniProtKB-SubCell"/>
</dbReference>
<protein>
    <submittedName>
        <fullName evidence="13">ABC transporter domain-containing protein</fullName>
    </submittedName>
</protein>
<evidence type="ECO:0000256" key="8">
    <source>
        <dbReference type="ARBA" id="ARBA00022967"/>
    </source>
</evidence>
<keyword evidence="7" id="KW-0067">ATP-binding</keyword>
<dbReference type="Pfam" id="PF00005">
    <property type="entry name" value="ABC_tran"/>
    <property type="match status" value="1"/>
</dbReference>
<dbReference type="InterPro" id="IPR017871">
    <property type="entry name" value="ABC_transporter-like_CS"/>
</dbReference>
<organism evidence="13">
    <name type="scientific">Mesocestoides corti</name>
    <name type="common">Flatworm</name>
    <dbReference type="NCBI Taxonomy" id="53468"/>
    <lineage>
        <taxon>Eukaryota</taxon>
        <taxon>Metazoa</taxon>
        <taxon>Spiralia</taxon>
        <taxon>Lophotrochozoa</taxon>
        <taxon>Platyhelminthes</taxon>
        <taxon>Cestoda</taxon>
        <taxon>Eucestoda</taxon>
        <taxon>Cyclophyllidea</taxon>
        <taxon>Mesocestoididae</taxon>
        <taxon>Mesocestoides</taxon>
    </lineage>
</organism>
<dbReference type="PROSITE" id="PS50893">
    <property type="entry name" value="ABC_TRANSPORTER_2"/>
    <property type="match status" value="1"/>
</dbReference>
<dbReference type="Gene3D" id="3.40.50.300">
    <property type="entry name" value="P-loop containing nucleotide triphosphate hydrolases"/>
    <property type="match status" value="1"/>
</dbReference>
<evidence type="ECO:0000256" key="1">
    <source>
        <dbReference type="ARBA" id="ARBA00004141"/>
    </source>
</evidence>
<evidence type="ECO:0000256" key="4">
    <source>
        <dbReference type="ARBA" id="ARBA00022692"/>
    </source>
</evidence>
<dbReference type="GO" id="GO:0042626">
    <property type="term" value="F:ATPase-coupled transmembrane transporter activity"/>
    <property type="evidence" value="ECO:0007669"/>
    <property type="project" value="TreeGrafter"/>
</dbReference>
<dbReference type="SMART" id="SM00382">
    <property type="entry name" value="AAA"/>
    <property type="match status" value="1"/>
</dbReference>